<dbReference type="EMBL" id="CZQA01000008">
    <property type="protein sequence ID" value="CUS34997.1"/>
    <property type="molecule type" value="Genomic_DNA"/>
</dbReference>
<accession>A0A0S4LBV2</accession>
<reference evidence="1 2" key="1">
    <citation type="submission" date="2015-10" db="EMBL/GenBank/DDBJ databases">
        <authorList>
            <person name="Gilbert D.G."/>
        </authorList>
    </citation>
    <scope>NUCLEOTIDE SEQUENCE [LARGE SCALE GENOMIC DNA]</scope>
    <source>
        <strain evidence="1">COMA1</strain>
    </source>
</reference>
<protein>
    <submittedName>
        <fullName evidence="1">Uncharacterized protein</fullName>
    </submittedName>
</protein>
<dbReference type="AlphaFoldDB" id="A0A0S4LBV2"/>
<dbReference type="OrthoDB" id="9782223at2"/>
<gene>
    <name evidence="1" type="ORF">COMA1_20073</name>
</gene>
<evidence type="ECO:0000313" key="1">
    <source>
        <dbReference type="EMBL" id="CUS34997.1"/>
    </source>
</evidence>
<organism evidence="1 2">
    <name type="scientific">Candidatus Nitrospira nitrosa</name>
    <dbReference type="NCBI Taxonomy" id="1742972"/>
    <lineage>
        <taxon>Bacteria</taxon>
        <taxon>Pseudomonadati</taxon>
        <taxon>Nitrospirota</taxon>
        <taxon>Nitrospiria</taxon>
        <taxon>Nitrospirales</taxon>
        <taxon>Nitrospiraceae</taxon>
        <taxon>Nitrospira</taxon>
    </lineage>
</organism>
<evidence type="ECO:0000313" key="2">
    <source>
        <dbReference type="Proteomes" id="UP000199032"/>
    </source>
</evidence>
<proteinExistence type="predicted"/>
<dbReference type="Proteomes" id="UP000199032">
    <property type="component" value="Unassembled WGS sequence"/>
</dbReference>
<dbReference type="RefSeq" id="WP_090747219.1">
    <property type="nucleotide sequence ID" value="NZ_CZQA01000008.1"/>
</dbReference>
<name>A0A0S4LBV2_9BACT</name>
<sequence length="250" mass="27333">MTRHAAHWSLVGFVGLLLYMNTGCTRSIELKPASAHSQSADTHLLANDERVPLVMDSFHLSRNGAPQNPSTEAERRILNRVQETHLFSTLIPLGAQSDSLGDKTVSARITLDETIEPHSWLSAFKGIILGGSMFLLSPFVDFEYDYAAKVGLELERWDGQVKRYEGISSGTVQYKLFGATPVMIDELKGHVTEACLAELTTQLVRDTTLYMASSAPTSASGVRTVTVRAKRPTTTFPTRSTIPASPPSLP</sequence>
<keyword evidence="2" id="KW-1185">Reference proteome</keyword>
<dbReference type="STRING" id="1742972.COMA1_20073"/>